<dbReference type="CDD" id="cd01949">
    <property type="entry name" value="GGDEF"/>
    <property type="match status" value="1"/>
</dbReference>
<feature type="domain" description="GGDEF" evidence="3">
    <location>
        <begin position="182"/>
        <end position="318"/>
    </location>
</feature>
<dbReference type="NCBIfam" id="TIGR00254">
    <property type="entry name" value="GGDEF"/>
    <property type="match status" value="1"/>
</dbReference>
<evidence type="ECO:0000313" key="5">
    <source>
        <dbReference type="EMBL" id="MFL9877310.1"/>
    </source>
</evidence>
<organism evidence="5 6">
    <name type="scientific">Herbaspirillum rhizosphaerae</name>
    <dbReference type="NCBI Taxonomy" id="346179"/>
    <lineage>
        <taxon>Bacteria</taxon>
        <taxon>Pseudomonadati</taxon>
        <taxon>Pseudomonadota</taxon>
        <taxon>Betaproteobacteria</taxon>
        <taxon>Burkholderiales</taxon>
        <taxon>Oxalobacteraceae</taxon>
        <taxon>Herbaspirillum</taxon>
    </lineage>
</organism>
<feature type="domain" description="Pterin-binding" evidence="4">
    <location>
        <begin position="276"/>
        <end position="318"/>
    </location>
</feature>
<protein>
    <recommendedName>
        <fullName evidence="1">diguanylate cyclase</fullName>
        <ecNumber evidence="1">2.7.7.65</ecNumber>
    </recommendedName>
</protein>
<dbReference type="Proteomes" id="UP001629214">
    <property type="component" value="Unassembled WGS sequence"/>
</dbReference>
<reference evidence="5 6" key="1">
    <citation type="journal article" date="2024" name="Chem. Sci.">
        <title>Discovery of megapolipeptins by genome mining of a Burkholderiales bacteria collection.</title>
        <authorList>
            <person name="Paulo B.S."/>
            <person name="Recchia M.J.J."/>
            <person name="Lee S."/>
            <person name="Fergusson C.H."/>
            <person name="Romanowski S.B."/>
            <person name="Hernandez A."/>
            <person name="Krull N."/>
            <person name="Liu D.Y."/>
            <person name="Cavanagh H."/>
            <person name="Bos A."/>
            <person name="Gray C.A."/>
            <person name="Murphy B.T."/>
            <person name="Linington R.G."/>
            <person name="Eustaquio A.S."/>
        </authorList>
    </citation>
    <scope>NUCLEOTIDE SEQUENCE [LARGE SCALE GENOMIC DNA]</scope>
    <source>
        <strain evidence="5 6">RL21-008-BIB-B</strain>
    </source>
</reference>
<dbReference type="Pfam" id="PF00990">
    <property type="entry name" value="GGDEF"/>
    <property type="match status" value="1"/>
</dbReference>
<dbReference type="PANTHER" id="PTHR45138">
    <property type="entry name" value="REGULATORY COMPONENTS OF SENSORY TRANSDUCTION SYSTEM"/>
    <property type="match status" value="1"/>
</dbReference>
<dbReference type="InterPro" id="IPR000160">
    <property type="entry name" value="GGDEF_dom"/>
</dbReference>
<gene>
    <name evidence="5" type="ORF">PQR63_02875</name>
</gene>
<dbReference type="SUPFAM" id="SSF55073">
    <property type="entry name" value="Nucleotide cyclase"/>
    <property type="match status" value="1"/>
</dbReference>
<dbReference type="InterPro" id="IPR035965">
    <property type="entry name" value="PAS-like_dom_sf"/>
</dbReference>
<dbReference type="InterPro" id="IPR043128">
    <property type="entry name" value="Rev_trsase/Diguanyl_cyclase"/>
</dbReference>
<dbReference type="PROSITE" id="PS50887">
    <property type="entry name" value="GGDEF"/>
    <property type="match status" value="1"/>
</dbReference>
<evidence type="ECO:0000256" key="2">
    <source>
        <dbReference type="ARBA" id="ARBA00034247"/>
    </source>
</evidence>
<sequence length="318" mass="35279">MSSPVPLGFSADEVVNNVNLGLVVVDRDLQILLWNDWMSRHSRIGREQALRQNIIALFGEQLTPGFLRALNNAIGYGLPAILSSAFHRSPLPLFVEQDKSDVPVRMHQSIIMTPLRSDDGQPTCLIQISDSSTSVKREKMLMSHSDALKREAITDSLTGIYNRRFFDESYALALRDAKRNHTSLSVLMIDIDYFKQYNDHYGHGEGDRALKLVANVLRAQMRRPNDVCARYGGEEFIMLIPGFTDVQAEKFAEGLRVSVSDLGIPHEKSQSGAHMTISVGVCTMTPDVSSDGTALLDSADEALYRAKKQGRNQVVSGV</sequence>
<dbReference type="InterPro" id="IPR000489">
    <property type="entry name" value="Pterin-binding_dom"/>
</dbReference>
<dbReference type="Gene3D" id="3.30.70.270">
    <property type="match status" value="1"/>
</dbReference>
<evidence type="ECO:0000259" key="3">
    <source>
        <dbReference type="PROSITE" id="PS50887"/>
    </source>
</evidence>
<dbReference type="EMBL" id="JAQQFR010000002">
    <property type="protein sequence ID" value="MFL9877310.1"/>
    <property type="molecule type" value="Genomic_DNA"/>
</dbReference>
<dbReference type="SMART" id="SM00267">
    <property type="entry name" value="GGDEF"/>
    <property type="match status" value="1"/>
</dbReference>
<dbReference type="Gene3D" id="3.30.450.20">
    <property type="entry name" value="PAS domain"/>
    <property type="match status" value="1"/>
</dbReference>
<dbReference type="PANTHER" id="PTHR45138:SF9">
    <property type="entry name" value="DIGUANYLATE CYCLASE DGCM-RELATED"/>
    <property type="match status" value="1"/>
</dbReference>
<comment type="catalytic activity">
    <reaction evidence="2">
        <text>2 GTP = 3',3'-c-di-GMP + 2 diphosphate</text>
        <dbReference type="Rhea" id="RHEA:24898"/>
        <dbReference type="ChEBI" id="CHEBI:33019"/>
        <dbReference type="ChEBI" id="CHEBI:37565"/>
        <dbReference type="ChEBI" id="CHEBI:58805"/>
        <dbReference type="EC" id="2.7.7.65"/>
    </reaction>
</comment>
<evidence type="ECO:0000259" key="4">
    <source>
        <dbReference type="PROSITE" id="PS50972"/>
    </source>
</evidence>
<dbReference type="SUPFAM" id="SSF55785">
    <property type="entry name" value="PYP-like sensor domain (PAS domain)"/>
    <property type="match status" value="1"/>
</dbReference>
<name>A0ABW8Z4A5_9BURK</name>
<proteinExistence type="predicted"/>
<dbReference type="InterPro" id="IPR000014">
    <property type="entry name" value="PAS"/>
</dbReference>
<keyword evidence="5" id="KW-0808">Transferase</keyword>
<dbReference type="PROSITE" id="PS50972">
    <property type="entry name" value="PTERIN_BINDING"/>
    <property type="match status" value="1"/>
</dbReference>
<evidence type="ECO:0000313" key="6">
    <source>
        <dbReference type="Proteomes" id="UP001629214"/>
    </source>
</evidence>
<dbReference type="EC" id="2.7.7.65" evidence="1"/>
<accession>A0ABW8Z4A5</accession>
<dbReference type="CDD" id="cd00130">
    <property type="entry name" value="PAS"/>
    <property type="match status" value="1"/>
</dbReference>
<dbReference type="InterPro" id="IPR029787">
    <property type="entry name" value="Nucleotide_cyclase"/>
</dbReference>
<dbReference type="RefSeq" id="WP_408165499.1">
    <property type="nucleotide sequence ID" value="NZ_JAQQFR010000002.1"/>
</dbReference>
<keyword evidence="5" id="KW-0548">Nucleotidyltransferase</keyword>
<keyword evidence="6" id="KW-1185">Reference proteome</keyword>
<comment type="caution">
    <text evidence="5">The sequence shown here is derived from an EMBL/GenBank/DDBJ whole genome shotgun (WGS) entry which is preliminary data.</text>
</comment>
<dbReference type="InterPro" id="IPR050469">
    <property type="entry name" value="Diguanylate_Cyclase"/>
</dbReference>
<dbReference type="GO" id="GO:0052621">
    <property type="term" value="F:diguanylate cyclase activity"/>
    <property type="evidence" value="ECO:0007669"/>
    <property type="project" value="UniProtKB-EC"/>
</dbReference>
<evidence type="ECO:0000256" key="1">
    <source>
        <dbReference type="ARBA" id="ARBA00012528"/>
    </source>
</evidence>